<comment type="caution">
    <text evidence="16">The sequence shown here is derived from an EMBL/GenBank/DDBJ whole genome shotgun (WGS) entry which is preliminary data.</text>
</comment>
<evidence type="ECO:0000256" key="13">
    <source>
        <dbReference type="SAM" id="Coils"/>
    </source>
</evidence>
<keyword evidence="8" id="KW-0256">Endoplasmic reticulum</keyword>
<organism evidence="16 17">
    <name type="scientific">Dimorphilus gyrociliatus</name>
    <dbReference type="NCBI Taxonomy" id="2664684"/>
    <lineage>
        <taxon>Eukaryota</taxon>
        <taxon>Metazoa</taxon>
        <taxon>Spiralia</taxon>
        <taxon>Lophotrochozoa</taxon>
        <taxon>Annelida</taxon>
        <taxon>Polychaeta</taxon>
        <taxon>Polychaeta incertae sedis</taxon>
        <taxon>Dinophilidae</taxon>
        <taxon>Dimorphilus</taxon>
    </lineage>
</organism>
<comment type="similarity">
    <text evidence="3 11">Belongs to the SRP72 family.</text>
</comment>
<protein>
    <recommendedName>
        <fullName evidence="4 11">Signal recognition particle subunit SRP72</fullName>
    </recommendedName>
</protein>
<sequence length="657" mass="73703">MADKDEKETRVKNLFSDLIRFEQSEQYNKALKVCNKILNEEPHNKKAFHCRIVCLIQESKFEEALERIGKNDKLTSEIGGLVFERAYCYYRLNKPNEAMNLLLSTEDPSDRERELLAQIQYKLEMFNDSYKIYKDLVKNSQDEFEAERLTNLTAAIAACQFSGQDHPISDFDGGTYETVFNQACHLAACEKYEDAIEKLKEAEELCQQAFEDDPDEIENEVAAIRVQHAYALQKLGKVDEALQTYNQIIKQKPDDMQVMAVAANNIICINKDQNVFDSKKKLKIVTSDAPQQKLTTAQKKHVNTNQCLLMLHTNQLENCKKQAIALSESRSDSDVPLLIHASALLKEKQPNKAVELLKTKAEKDGSRKIKMALAQVLLLTKDINSACKVLGDMDIAQKPGIISALVSLYVAIKDVNSASSVLDKAIEHYKKIDPNGAFLNELITTSANFNMQHDSPQKAASQLEFVRKQNPRNQQILAQLIVAYAKYDHEKAKKLTLELPIDDGKGNDIDVKELEAAVGTFGNKYIKRVTSKTDQSPRIGSASKSGDALIEKKKKKKRKTKLPKGVDNPGNPDPERWLPMRERSYFRGRRRNKKKEIGKGSQGVSAAQVTAAGVQLDASKTASDAKSSPVSQPPPQAKPTSYKAGTGRQQKKKKKGR</sequence>
<evidence type="ECO:0000256" key="8">
    <source>
        <dbReference type="ARBA" id="ARBA00022824"/>
    </source>
</evidence>
<evidence type="ECO:0000256" key="5">
    <source>
        <dbReference type="ARBA" id="ARBA00022490"/>
    </source>
</evidence>
<dbReference type="GO" id="GO:0005783">
    <property type="term" value="C:endoplasmic reticulum"/>
    <property type="evidence" value="ECO:0007669"/>
    <property type="project" value="UniProtKB-SubCell"/>
</dbReference>
<keyword evidence="10 11" id="KW-0687">Ribonucleoprotein</keyword>
<feature type="compositionally biased region" description="Basic residues" evidence="14">
    <location>
        <begin position="586"/>
        <end position="596"/>
    </location>
</feature>
<dbReference type="PANTHER" id="PTHR14094:SF9">
    <property type="entry name" value="SIGNAL RECOGNITION PARTICLE SUBUNIT SRP72"/>
    <property type="match status" value="1"/>
</dbReference>
<evidence type="ECO:0000256" key="14">
    <source>
        <dbReference type="SAM" id="MobiDB-lite"/>
    </source>
</evidence>
<feature type="compositionally biased region" description="Low complexity" evidence="14">
    <location>
        <begin position="617"/>
        <end position="628"/>
    </location>
</feature>
<dbReference type="GO" id="GO:0043022">
    <property type="term" value="F:ribosome binding"/>
    <property type="evidence" value="ECO:0007669"/>
    <property type="project" value="TreeGrafter"/>
</dbReference>
<keyword evidence="9 11" id="KW-0733">Signal recognition particle</keyword>
<dbReference type="PROSITE" id="PS50005">
    <property type="entry name" value="TPR"/>
    <property type="match status" value="1"/>
</dbReference>
<dbReference type="Gene3D" id="1.25.40.10">
    <property type="entry name" value="Tetratricopeptide repeat domain"/>
    <property type="match status" value="3"/>
</dbReference>
<dbReference type="PIRSF" id="PIRSF038922">
    <property type="entry name" value="SRP72"/>
    <property type="match status" value="1"/>
</dbReference>
<dbReference type="OrthoDB" id="5421607at2759"/>
<feature type="domain" description="Signal recognition particle SRP72 subunit RNA-binding" evidence="15">
    <location>
        <begin position="547"/>
        <end position="588"/>
    </location>
</feature>
<evidence type="ECO:0000256" key="7">
    <source>
        <dbReference type="ARBA" id="ARBA00022803"/>
    </source>
</evidence>
<evidence type="ECO:0000259" key="15">
    <source>
        <dbReference type="Pfam" id="PF08492"/>
    </source>
</evidence>
<evidence type="ECO:0000256" key="4">
    <source>
        <dbReference type="ARBA" id="ARBA00018350"/>
    </source>
</evidence>
<dbReference type="SUPFAM" id="SSF48452">
    <property type="entry name" value="TPR-like"/>
    <property type="match status" value="2"/>
</dbReference>
<keyword evidence="7 12" id="KW-0802">TPR repeat</keyword>
<keyword evidence="17" id="KW-1185">Reference proteome</keyword>
<dbReference type="InterPro" id="IPR019734">
    <property type="entry name" value="TPR_rpt"/>
</dbReference>
<reference evidence="16 17" key="1">
    <citation type="submission" date="2020-08" db="EMBL/GenBank/DDBJ databases">
        <authorList>
            <person name="Hejnol A."/>
        </authorList>
    </citation>
    <scope>NUCLEOTIDE SEQUENCE [LARGE SCALE GENOMIC DNA]</scope>
</reference>
<evidence type="ECO:0000313" key="16">
    <source>
        <dbReference type="EMBL" id="CAD5115916.1"/>
    </source>
</evidence>
<feature type="compositionally biased region" description="Basic and acidic residues" evidence="14">
    <location>
        <begin position="573"/>
        <end position="585"/>
    </location>
</feature>
<feature type="region of interest" description="Disordered" evidence="14">
    <location>
        <begin position="531"/>
        <end position="657"/>
    </location>
</feature>
<evidence type="ECO:0000313" key="17">
    <source>
        <dbReference type="Proteomes" id="UP000549394"/>
    </source>
</evidence>
<dbReference type="PANTHER" id="PTHR14094">
    <property type="entry name" value="SIGNAL RECOGNITION PARTICLE 72"/>
    <property type="match status" value="1"/>
</dbReference>
<feature type="coiled-coil region" evidence="13">
    <location>
        <begin position="185"/>
        <end position="212"/>
    </location>
</feature>
<dbReference type="SMART" id="SM00028">
    <property type="entry name" value="TPR"/>
    <property type="match status" value="2"/>
</dbReference>
<name>A0A7I8VKU5_9ANNE</name>
<dbReference type="EMBL" id="CAJFCJ010000006">
    <property type="protein sequence ID" value="CAD5115916.1"/>
    <property type="molecule type" value="Genomic_DNA"/>
</dbReference>
<dbReference type="GO" id="GO:0005786">
    <property type="term" value="C:signal recognition particle, endoplasmic reticulum targeting"/>
    <property type="evidence" value="ECO:0007669"/>
    <property type="project" value="UniProtKB-UniRule"/>
</dbReference>
<evidence type="ECO:0000256" key="11">
    <source>
        <dbReference type="PIRNR" id="PIRNR038922"/>
    </source>
</evidence>
<keyword evidence="13" id="KW-0175">Coiled coil</keyword>
<dbReference type="InterPro" id="IPR013699">
    <property type="entry name" value="Signal_recog_part_SRP72_RNA-bd"/>
</dbReference>
<dbReference type="Proteomes" id="UP000549394">
    <property type="component" value="Unassembled WGS sequence"/>
</dbReference>
<gene>
    <name evidence="16" type="ORF">DGYR_LOCUS4600</name>
</gene>
<dbReference type="FunFam" id="1.25.40.10:FF:000062">
    <property type="entry name" value="Signal recognition particle subunit SRP72"/>
    <property type="match status" value="1"/>
</dbReference>
<evidence type="ECO:0000256" key="3">
    <source>
        <dbReference type="ARBA" id="ARBA00007676"/>
    </source>
</evidence>
<accession>A0A7I8VKU5</accession>
<dbReference type="InterPro" id="IPR011990">
    <property type="entry name" value="TPR-like_helical_dom_sf"/>
</dbReference>
<evidence type="ECO:0000256" key="10">
    <source>
        <dbReference type="ARBA" id="ARBA00023274"/>
    </source>
</evidence>
<dbReference type="Pfam" id="PF17004">
    <property type="entry name" value="SRP_TPR_like"/>
    <property type="match status" value="1"/>
</dbReference>
<dbReference type="InterPro" id="IPR026270">
    <property type="entry name" value="SRP72"/>
</dbReference>
<comment type="function">
    <text evidence="11">Component of the signal recognition particle (SRP) complex, a ribonucleoprotein complex that mediates the cotranslational targeting of secretory and membrane proteins to the endoplasmic reticulum (ER).</text>
</comment>
<keyword evidence="6" id="KW-0677">Repeat</keyword>
<keyword evidence="5 11" id="KW-0963">Cytoplasm</keyword>
<evidence type="ECO:0000256" key="1">
    <source>
        <dbReference type="ARBA" id="ARBA00004240"/>
    </source>
</evidence>
<dbReference type="InterPro" id="IPR031545">
    <property type="entry name" value="SRP72_TPR-like"/>
</dbReference>
<dbReference type="Pfam" id="PF14559">
    <property type="entry name" value="TPR_19"/>
    <property type="match status" value="1"/>
</dbReference>
<feature type="compositionally biased region" description="Basic residues" evidence="14">
    <location>
        <begin position="552"/>
        <end position="562"/>
    </location>
</feature>
<comment type="subcellular location">
    <subcellularLocation>
        <location evidence="2 11">Cytoplasm</location>
    </subcellularLocation>
    <subcellularLocation>
        <location evidence="1">Endoplasmic reticulum</location>
    </subcellularLocation>
</comment>
<evidence type="ECO:0000256" key="9">
    <source>
        <dbReference type="ARBA" id="ARBA00023135"/>
    </source>
</evidence>
<dbReference type="AlphaFoldDB" id="A0A7I8VKU5"/>
<evidence type="ECO:0000256" key="6">
    <source>
        <dbReference type="ARBA" id="ARBA00022737"/>
    </source>
</evidence>
<dbReference type="Pfam" id="PF08492">
    <property type="entry name" value="SRP72"/>
    <property type="match status" value="1"/>
</dbReference>
<feature type="repeat" description="TPR" evidence="12">
    <location>
        <begin position="222"/>
        <end position="255"/>
    </location>
</feature>
<dbReference type="GO" id="GO:0008312">
    <property type="term" value="F:7S RNA binding"/>
    <property type="evidence" value="ECO:0007669"/>
    <property type="project" value="InterPro"/>
</dbReference>
<proteinExistence type="inferred from homology"/>
<dbReference type="GO" id="GO:0006614">
    <property type="term" value="P:SRP-dependent cotranslational protein targeting to membrane"/>
    <property type="evidence" value="ECO:0007669"/>
    <property type="project" value="UniProtKB-UniRule"/>
</dbReference>
<evidence type="ECO:0000256" key="2">
    <source>
        <dbReference type="ARBA" id="ARBA00004496"/>
    </source>
</evidence>
<evidence type="ECO:0000256" key="12">
    <source>
        <dbReference type="PROSITE-ProRule" id="PRU00339"/>
    </source>
</evidence>
<feature type="compositionally biased region" description="Polar residues" evidence="14">
    <location>
        <begin position="532"/>
        <end position="544"/>
    </location>
</feature>